<feature type="transmembrane region" description="Helical" evidence="6">
    <location>
        <begin position="89"/>
        <end position="113"/>
    </location>
</feature>
<keyword evidence="2 6" id="KW-0812">Transmembrane</keyword>
<evidence type="ECO:0000313" key="7">
    <source>
        <dbReference type="EMBL" id="JAC29109.1"/>
    </source>
</evidence>
<sequence>MELRPLKYLMVFVFFAFSATMVFLPVGLADRIRHVRDPRRRHTYETIVSLISCFGGGVFIGTCLLHLLPEARNQYNRGILDRWGTVPDFPFTEFLCIVGLLIVLVIEQVTLFWKEAHSRGPPASDASTPFGWDSPVANYGSVEQSASHSDGHAYGVGDDHGEGEEDMGEHAIQSIHDDPNSHSSLRSVVLVLSLSLHSVFEGVAIGLQSSVQLLLQMLVAVCIHKGILAFTLGLNLAHSRLGRCSIAASGLAFSLMAPLGMVFAIMLIQEDSKEAALLSGILQGLACGTFLYVTFFEVLPHEMSHTHNRLPKVLSIVLGVGAVTALLLSFPH</sequence>
<name>A0A023G5N3_AMBTT</name>
<feature type="transmembrane region" description="Helical" evidence="6">
    <location>
        <begin position="6"/>
        <end position="26"/>
    </location>
</feature>
<reference evidence="7" key="1">
    <citation type="submission" date="2014-03" db="EMBL/GenBank/DDBJ databases">
        <title>The sialotranscriptome of Amblyomma triste, Amblyomma parvum and Amblyomma cajennense ticks, uncovered by 454-based RNA-seq.</title>
        <authorList>
            <person name="Garcia G.R."/>
            <person name="Gardinassi L.G."/>
            <person name="Ribeiro J.M."/>
            <person name="Anatriello E."/>
            <person name="Ferreira B.R."/>
            <person name="Moreira H.N."/>
            <person name="Mafra C."/>
            <person name="Olegario M.M."/>
            <person name="Szabo P.J."/>
            <person name="Miranda-Santos I.K."/>
            <person name="Maruyama S.R."/>
        </authorList>
    </citation>
    <scope>NUCLEOTIDE SEQUENCE</scope>
    <source>
        <strain evidence="7">Mato Grasso do Sul</strain>
        <tissue evidence="7">Salivary glands</tissue>
    </source>
</reference>
<feature type="transmembrane region" description="Helical" evidence="6">
    <location>
        <begin position="213"/>
        <end position="234"/>
    </location>
</feature>
<evidence type="ECO:0000256" key="4">
    <source>
        <dbReference type="ARBA" id="ARBA00023136"/>
    </source>
</evidence>
<dbReference type="GO" id="GO:0005385">
    <property type="term" value="F:zinc ion transmembrane transporter activity"/>
    <property type="evidence" value="ECO:0007669"/>
    <property type="project" value="TreeGrafter"/>
</dbReference>
<dbReference type="AlphaFoldDB" id="A0A023G5N3"/>
<keyword evidence="3 6" id="KW-1133">Transmembrane helix</keyword>
<dbReference type="InterPro" id="IPR003689">
    <property type="entry name" value="ZIP"/>
</dbReference>
<dbReference type="PANTHER" id="PTHR11040:SF140">
    <property type="entry name" value="ZRT (ZRT), IRT- (IRT-) LIKE PROTEIN TRANSPORTER"/>
    <property type="match status" value="1"/>
</dbReference>
<evidence type="ECO:0000256" key="2">
    <source>
        <dbReference type="ARBA" id="ARBA00022692"/>
    </source>
</evidence>
<feature type="transmembrane region" description="Helical" evidence="6">
    <location>
        <begin position="310"/>
        <end position="330"/>
    </location>
</feature>
<feature type="transmembrane region" description="Helical" evidence="6">
    <location>
        <begin position="246"/>
        <end position="269"/>
    </location>
</feature>
<dbReference type="GO" id="GO:0005886">
    <property type="term" value="C:plasma membrane"/>
    <property type="evidence" value="ECO:0007669"/>
    <property type="project" value="TreeGrafter"/>
</dbReference>
<dbReference type="PANTHER" id="PTHR11040">
    <property type="entry name" value="ZINC/IRON TRANSPORTER"/>
    <property type="match status" value="1"/>
</dbReference>
<feature type="transmembrane region" description="Helical" evidence="6">
    <location>
        <begin position="47"/>
        <end position="69"/>
    </location>
</feature>
<dbReference type="Pfam" id="PF02535">
    <property type="entry name" value="Zip"/>
    <property type="match status" value="1"/>
</dbReference>
<protein>
    <submittedName>
        <fullName evidence="7">Putative zinc/iron transporter ixodes scapularis zinc/iron transporter</fullName>
    </submittedName>
</protein>
<accession>A0A023G5N3</accession>
<evidence type="ECO:0000256" key="5">
    <source>
        <dbReference type="SAM" id="MobiDB-lite"/>
    </source>
</evidence>
<feature type="transmembrane region" description="Helical" evidence="6">
    <location>
        <begin position="275"/>
        <end position="298"/>
    </location>
</feature>
<feature type="region of interest" description="Disordered" evidence="5">
    <location>
        <begin position="143"/>
        <end position="166"/>
    </location>
</feature>
<dbReference type="EMBL" id="GBBM01006309">
    <property type="protein sequence ID" value="JAC29109.1"/>
    <property type="molecule type" value="mRNA"/>
</dbReference>
<comment type="subcellular location">
    <subcellularLocation>
        <location evidence="1">Membrane</location>
        <topology evidence="1">Multi-pass membrane protein</topology>
    </subcellularLocation>
</comment>
<keyword evidence="4 6" id="KW-0472">Membrane</keyword>
<evidence type="ECO:0000256" key="1">
    <source>
        <dbReference type="ARBA" id="ARBA00004141"/>
    </source>
</evidence>
<evidence type="ECO:0000256" key="6">
    <source>
        <dbReference type="SAM" id="Phobius"/>
    </source>
</evidence>
<evidence type="ECO:0000256" key="3">
    <source>
        <dbReference type="ARBA" id="ARBA00022989"/>
    </source>
</evidence>
<proteinExistence type="evidence at transcript level"/>
<organism evidence="7">
    <name type="scientific">Amblyomma triste</name>
    <name type="common">Neotropical tick</name>
    <dbReference type="NCBI Taxonomy" id="251400"/>
    <lineage>
        <taxon>Eukaryota</taxon>
        <taxon>Metazoa</taxon>
        <taxon>Ecdysozoa</taxon>
        <taxon>Arthropoda</taxon>
        <taxon>Chelicerata</taxon>
        <taxon>Arachnida</taxon>
        <taxon>Acari</taxon>
        <taxon>Parasitiformes</taxon>
        <taxon>Ixodida</taxon>
        <taxon>Ixodoidea</taxon>
        <taxon>Ixodidae</taxon>
        <taxon>Amblyomminae</taxon>
        <taxon>Amblyomma</taxon>
    </lineage>
</organism>
<feature type="transmembrane region" description="Helical" evidence="6">
    <location>
        <begin position="188"/>
        <end position="207"/>
    </location>
</feature>